<dbReference type="GO" id="GO:0070043">
    <property type="term" value="F:rRNA (guanine-N7-)-methyltransferase activity"/>
    <property type="evidence" value="ECO:0007669"/>
    <property type="project" value="TreeGrafter"/>
</dbReference>
<dbReference type="GO" id="GO:0003723">
    <property type="term" value="F:RNA binding"/>
    <property type="evidence" value="ECO:0007669"/>
    <property type="project" value="InterPro"/>
</dbReference>
<dbReference type="Pfam" id="PF22020">
    <property type="entry name" value="RlmL_1st"/>
    <property type="match status" value="1"/>
</dbReference>
<dbReference type="Proteomes" id="UP000190027">
    <property type="component" value="Unassembled WGS sequence"/>
</dbReference>
<dbReference type="PANTHER" id="PTHR47313:SF1">
    <property type="entry name" value="RIBOSOMAL RNA LARGE SUBUNIT METHYLTRANSFERASE K_L"/>
    <property type="match status" value="1"/>
</dbReference>
<sequence length="387" mass="42729">MSETYPLLITCPKGLSPWLAKEIQELGLPVERELPLGVQTRGSLREAMRLNLHLRIGHRVLLELKYFNAPNAAMLHARAVKIPWEEWIPSDGYVTVHASVSARGREHSGHAALKVKDAVVDRIRKRTGRRPDAGPEQRGAAVFLHWQGDRATVYLDTSGEPLSKRGYRLQPHKAPLQETLAAAIVVASGYRDGHFVNPMCGSGSLACEAALLACNVAPGLLRERFAFMGLLGYDACLFNRLREQAEAARRHAPKGRIVVTDHDPAAVEAARANAQRAGMEKYMEFAVCDFQETTVPSVSSELPGTILLNPEYGMRLGEEEALAETYAAIGDFFKQHCPGYTGGVFTGNPVLSKRVGLKTRRRIPFFNAKIECRLLLYELYSGSRKGS</sequence>
<evidence type="ECO:0000256" key="2">
    <source>
        <dbReference type="ARBA" id="ARBA00022679"/>
    </source>
</evidence>
<evidence type="ECO:0000313" key="4">
    <source>
        <dbReference type="EMBL" id="SKA90355.1"/>
    </source>
</evidence>
<dbReference type="SMART" id="SM00981">
    <property type="entry name" value="THUMP"/>
    <property type="match status" value="1"/>
</dbReference>
<dbReference type="STRING" id="1121449.SAMN02745704_02210"/>
<evidence type="ECO:0000313" key="5">
    <source>
        <dbReference type="Proteomes" id="UP000190027"/>
    </source>
</evidence>
<name>A0A1T4XMN6_9BACT</name>
<dbReference type="OrthoDB" id="9809404at2"/>
<dbReference type="Pfam" id="PF01170">
    <property type="entry name" value="UPF0020"/>
    <property type="match status" value="1"/>
</dbReference>
<protein>
    <submittedName>
        <fullName evidence="4">Putative N6-adenine-specific DNA methylase</fullName>
    </submittedName>
</protein>
<keyword evidence="1 4" id="KW-0489">Methyltransferase</keyword>
<evidence type="ECO:0000256" key="1">
    <source>
        <dbReference type="ARBA" id="ARBA00022603"/>
    </source>
</evidence>
<dbReference type="InterPro" id="IPR054170">
    <property type="entry name" value="RlmL_1st"/>
</dbReference>
<dbReference type="Pfam" id="PF02926">
    <property type="entry name" value="THUMP"/>
    <property type="match status" value="1"/>
</dbReference>
<dbReference type="AlphaFoldDB" id="A0A1T4XMN6"/>
<dbReference type="GO" id="GO:0008990">
    <property type="term" value="F:rRNA (guanine-N2-)-methyltransferase activity"/>
    <property type="evidence" value="ECO:0007669"/>
    <property type="project" value="TreeGrafter"/>
</dbReference>
<dbReference type="SUPFAM" id="SSF53335">
    <property type="entry name" value="S-adenosyl-L-methionine-dependent methyltransferases"/>
    <property type="match status" value="1"/>
</dbReference>
<evidence type="ECO:0000259" key="3">
    <source>
        <dbReference type="SMART" id="SM00981"/>
    </source>
</evidence>
<dbReference type="RefSeq" id="WP_078717759.1">
    <property type="nucleotide sequence ID" value="NZ_FUYC01000012.1"/>
</dbReference>
<dbReference type="CDD" id="cd11715">
    <property type="entry name" value="THUMP_AdoMetMT"/>
    <property type="match status" value="1"/>
</dbReference>
<keyword evidence="2" id="KW-0808">Transferase</keyword>
<dbReference type="EMBL" id="FUYC01000012">
    <property type="protein sequence ID" value="SKA90355.1"/>
    <property type="molecule type" value="Genomic_DNA"/>
</dbReference>
<dbReference type="InterPro" id="IPR029063">
    <property type="entry name" value="SAM-dependent_MTases_sf"/>
</dbReference>
<reference evidence="4 5" key="1">
    <citation type="submission" date="2017-02" db="EMBL/GenBank/DDBJ databases">
        <authorList>
            <person name="Peterson S.W."/>
        </authorList>
    </citation>
    <scope>NUCLEOTIDE SEQUENCE [LARGE SCALE GENOMIC DNA]</scope>
    <source>
        <strain evidence="4 5">DSM 16080</strain>
    </source>
</reference>
<keyword evidence="5" id="KW-1185">Reference proteome</keyword>
<organism evidence="4 5">
    <name type="scientific">Paucidesulfovibrio gracilis DSM 16080</name>
    <dbReference type="NCBI Taxonomy" id="1121449"/>
    <lineage>
        <taxon>Bacteria</taxon>
        <taxon>Pseudomonadati</taxon>
        <taxon>Thermodesulfobacteriota</taxon>
        <taxon>Desulfovibrionia</taxon>
        <taxon>Desulfovibrionales</taxon>
        <taxon>Desulfovibrionaceae</taxon>
        <taxon>Paucidesulfovibrio</taxon>
    </lineage>
</organism>
<feature type="domain" description="THUMP" evidence="3">
    <location>
        <begin position="59"/>
        <end position="157"/>
    </location>
</feature>
<accession>A0A1T4XMN6</accession>
<dbReference type="InterPro" id="IPR004114">
    <property type="entry name" value="THUMP_dom"/>
</dbReference>
<dbReference type="PANTHER" id="PTHR47313">
    <property type="entry name" value="RIBOSOMAL RNA LARGE SUBUNIT METHYLTRANSFERASE K/L"/>
    <property type="match status" value="1"/>
</dbReference>
<dbReference type="Gene3D" id="3.30.2130.30">
    <property type="match status" value="1"/>
</dbReference>
<dbReference type="InterPro" id="IPR000241">
    <property type="entry name" value="RlmKL-like_Mtase"/>
</dbReference>
<dbReference type="Gene3D" id="3.40.50.150">
    <property type="entry name" value="Vaccinia Virus protein VP39"/>
    <property type="match status" value="1"/>
</dbReference>
<proteinExistence type="predicted"/>
<gene>
    <name evidence="4" type="ORF">SAMN02745704_02210</name>
</gene>